<proteinExistence type="predicted"/>
<feature type="signal peptide" evidence="1">
    <location>
        <begin position="1"/>
        <end position="20"/>
    </location>
</feature>
<protein>
    <recommendedName>
        <fullName evidence="4">Peptidase inhibitor family I36</fullName>
    </recommendedName>
</protein>
<reference evidence="2 3" key="1">
    <citation type="submission" date="2023-01" db="EMBL/GenBank/DDBJ databases">
        <title>Analysis of 21 Apiospora genomes using comparative genomics revels a genus with tremendous synthesis potential of carbohydrate active enzymes and secondary metabolites.</title>
        <authorList>
            <person name="Sorensen T."/>
        </authorList>
    </citation>
    <scope>NUCLEOTIDE SEQUENCE [LARGE SCALE GENOMIC DNA]</scope>
    <source>
        <strain evidence="2 3">CBS 117206</strain>
    </source>
</reference>
<name>A0AAW0R3N4_9PEZI</name>
<evidence type="ECO:0008006" key="4">
    <source>
        <dbReference type="Google" id="ProtNLM"/>
    </source>
</evidence>
<accession>A0AAW0R3N4</accession>
<gene>
    <name evidence="2" type="ORF">PG999_003503</name>
</gene>
<dbReference type="Proteomes" id="UP001392437">
    <property type="component" value="Unassembled WGS sequence"/>
</dbReference>
<sequence length="136" mass="14717">MYTTTIVNLITVSLAGLAAAAPAAPAAPAPAPVDLEARSEFRAACSWHKEGLFDTYGVQGRGIEGVGKWGEHLRNQLKGCGAYSSWKFEYNKNVDPKGDWYEWKANFVLPVFQFACVGQAVSVVAGRGVSCDRYGR</sequence>
<keyword evidence="1" id="KW-0732">Signal</keyword>
<keyword evidence="3" id="KW-1185">Reference proteome</keyword>
<evidence type="ECO:0000313" key="3">
    <source>
        <dbReference type="Proteomes" id="UP001392437"/>
    </source>
</evidence>
<organism evidence="2 3">
    <name type="scientific">Apiospora kogelbergensis</name>
    <dbReference type="NCBI Taxonomy" id="1337665"/>
    <lineage>
        <taxon>Eukaryota</taxon>
        <taxon>Fungi</taxon>
        <taxon>Dikarya</taxon>
        <taxon>Ascomycota</taxon>
        <taxon>Pezizomycotina</taxon>
        <taxon>Sordariomycetes</taxon>
        <taxon>Xylariomycetidae</taxon>
        <taxon>Amphisphaeriales</taxon>
        <taxon>Apiosporaceae</taxon>
        <taxon>Apiospora</taxon>
    </lineage>
</organism>
<evidence type="ECO:0000256" key="1">
    <source>
        <dbReference type="SAM" id="SignalP"/>
    </source>
</evidence>
<dbReference type="EMBL" id="JAQQWP010000003">
    <property type="protein sequence ID" value="KAK8123585.1"/>
    <property type="molecule type" value="Genomic_DNA"/>
</dbReference>
<feature type="chain" id="PRO_5043474768" description="Peptidase inhibitor family I36" evidence="1">
    <location>
        <begin position="21"/>
        <end position="136"/>
    </location>
</feature>
<dbReference type="AlphaFoldDB" id="A0AAW0R3N4"/>
<evidence type="ECO:0000313" key="2">
    <source>
        <dbReference type="EMBL" id="KAK8123585.1"/>
    </source>
</evidence>
<comment type="caution">
    <text evidence="2">The sequence shown here is derived from an EMBL/GenBank/DDBJ whole genome shotgun (WGS) entry which is preliminary data.</text>
</comment>